<feature type="transmembrane region" description="Helical" evidence="8">
    <location>
        <begin position="69"/>
        <end position="87"/>
    </location>
</feature>
<feature type="domain" description="ABC-2 type transporter transmembrane" evidence="9">
    <location>
        <begin position="25"/>
        <end position="226"/>
    </location>
</feature>
<keyword evidence="3" id="KW-0813">Transport</keyword>
<feature type="transmembrane region" description="Helical" evidence="8">
    <location>
        <begin position="45"/>
        <end position="63"/>
    </location>
</feature>
<dbReference type="EMBL" id="JQBM01000004">
    <property type="protein sequence ID" value="KRN45901.1"/>
    <property type="molecule type" value="Genomic_DNA"/>
</dbReference>
<keyword evidence="6 8" id="KW-1133">Transmembrane helix</keyword>
<dbReference type="PANTHER" id="PTHR30413">
    <property type="entry name" value="INNER MEMBRANE TRANSPORT PERMEASE"/>
    <property type="match status" value="1"/>
</dbReference>
<dbReference type="RefSeq" id="WP_057746639.1">
    <property type="nucleotide sequence ID" value="NZ_BJLU01000006.1"/>
</dbReference>
<dbReference type="Proteomes" id="UP000254621">
    <property type="component" value="Unassembled WGS sequence"/>
</dbReference>
<dbReference type="GO" id="GO:0005886">
    <property type="term" value="C:plasma membrane"/>
    <property type="evidence" value="ECO:0007669"/>
    <property type="project" value="UniProtKB-SubCell"/>
</dbReference>
<feature type="transmembrane region" description="Helical" evidence="8">
    <location>
        <begin position="240"/>
        <end position="258"/>
    </location>
</feature>
<keyword evidence="12" id="KW-1185">Reference proteome</keyword>
<accession>A0A0R2H8L1</accession>
<dbReference type="PANTHER" id="PTHR30413:SF10">
    <property type="entry name" value="CAPSULE POLYSACCHARIDE EXPORT INNER-MEMBRANE PROTEIN CTRC"/>
    <property type="match status" value="1"/>
</dbReference>
<dbReference type="EMBL" id="UHIV01000005">
    <property type="protein sequence ID" value="SUP61030.1"/>
    <property type="molecule type" value="Genomic_DNA"/>
</dbReference>
<evidence type="ECO:0000256" key="6">
    <source>
        <dbReference type="ARBA" id="ARBA00022989"/>
    </source>
</evidence>
<sequence length="268" mass="31739">MRDLIQFFREIMANLPVIRRIAHFNVRTKWVDNYLGSSWDYIEPLLYIGTYYLVFGMGFYNGTVAGQPYLLWMLAAIVPWYYIQGVFNRGLTTVKSQLPQLSKTRFPLSIAVVMPLQEEMRRFLVMTGMFILVMFCYGRTPTIYWFQWFYAVFAMVMMLVAFNLINSTLTILIPDFKPSMSAIFRLLFYSSGVIVNFDSKSMPYLIKAILELSPFNYVLTMFRNSFLYDRWFFENANTTIFFWVLIFVLLVVGAYMHIHFRDEFTDLT</sequence>
<evidence type="ECO:0000313" key="12">
    <source>
        <dbReference type="Proteomes" id="UP000051992"/>
    </source>
</evidence>
<feature type="transmembrane region" description="Helical" evidence="8">
    <location>
        <begin position="123"/>
        <end position="140"/>
    </location>
</feature>
<keyword evidence="7 8" id="KW-0472">Membrane</keyword>
<evidence type="ECO:0000259" key="9">
    <source>
        <dbReference type="Pfam" id="PF01061"/>
    </source>
</evidence>
<dbReference type="GeneID" id="86899809"/>
<evidence type="ECO:0000256" key="8">
    <source>
        <dbReference type="SAM" id="Phobius"/>
    </source>
</evidence>
<organism evidence="10 12">
    <name type="scientific">Weissella viridescens</name>
    <name type="common">Lactobacillus viridescens</name>
    <dbReference type="NCBI Taxonomy" id="1629"/>
    <lineage>
        <taxon>Bacteria</taxon>
        <taxon>Bacillati</taxon>
        <taxon>Bacillota</taxon>
        <taxon>Bacilli</taxon>
        <taxon>Lactobacillales</taxon>
        <taxon>Lactobacillaceae</taxon>
        <taxon>Weissella</taxon>
    </lineage>
</organism>
<evidence type="ECO:0000256" key="1">
    <source>
        <dbReference type="ARBA" id="ARBA00004651"/>
    </source>
</evidence>
<keyword evidence="4" id="KW-1003">Cell membrane</keyword>
<evidence type="ECO:0000313" key="11">
    <source>
        <dbReference type="EMBL" id="SUP61030.1"/>
    </source>
</evidence>
<evidence type="ECO:0000256" key="7">
    <source>
        <dbReference type="ARBA" id="ARBA00023136"/>
    </source>
</evidence>
<proteinExistence type="inferred from homology"/>
<evidence type="ECO:0000256" key="5">
    <source>
        <dbReference type="ARBA" id="ARBA00022692"/>
    </source>
</evidence>
<evidence type="ECO:0000256" key="2">
    <source>
        <dbReference type="ARBA" id="ARBA00007783"/>
    </source>
</evidence>
<dbReference type="GO" id="GO:0015920">
    <property type="term" value="P:lipopolysaccharide transport"/>
    <property type="evidence" value="ECO:0007669"/>
    <property type="project" value="TreeGrafter"/>
</dbReference>
<feature type="transmembrane region" description="Helical" evidence="8">
    <location>
        <begin position="146"/>
        <end position="166"/>
    </location>
</feature>
<dbReference type="STRING" id="1629.IV50_GL001244"/>
<dbReference type="GO" id="GO:0140359">
    <property type="term" value="F:ABC-type transporter activity"/>
    <property type="evidence" value="ECO:0007669"/>
    <property type="project" value="InterPro"/>
</dbReference>
<dbReference type="AlphaFoldDB" id="A0A0R2H8L1"/>
<evidence type="ECO:0000256" key="4">
    <source>
        <dbReference type="ARBA" id="ARBA00022475"/>
    </source>
</evidence>
<dbReference type="Pfam" id="PF01061">
    <property type="entry name" value="ABC2_membrane"/>
    <property type="match status" value="1"/>
</dbReference>
<keyword evidence="5 8" id="KW-0812">Transmembrane</keyword>
<dbReference type="InterPro" id="IPR013525">
    <property type="entry name" value="ABC2_TM"/>
</dbReference>
<reference evidence="11 13" key="2">
    <citation type="submission" date="2018-06" db="EMBL/GenBank/DDBJ databases">
        <authorList>
            <consortium name="Pathogen Informatics"/>
            <person name="Doyle S."/>
        </authorList>
    </citation>
    <scope>NUCLEOTIDE SEQUENCE [LARGE SCALE GENOMIC DNA]</scope>
    <source>
        <strain evidence="11 13">NCTC13645</strain>
    </source>
</reference>
<protein>
    <submittedName>
        <fullName evidence="10">ABC-2 type transporter</fullName>
    </submittedName>
</protein>
<evidence type="ECO:0000313" key="13">
    <source>
        <dbReference type="Proteomes" id="UP000254621"/>
    </source>
</evidence>
<evidence type="ECO:0000256" key="3">
    <source>
        <dbReference type="ARBA" id="ARBA00022448"/>
    </source>
</evidence>
<name>A0A0R2H8L1_WEIVI</name>
<dbReference type="Proteomes" id="UP000051992">
    <property type="component" value="Unassembled WGS sequence"/>
</dbReference>
<reference evidence="10 12" key="1">
    <citation type="journal article" date="2015" name="Genome Announc.">
        <title>Expanding the biotechnology potential of lactobacilli through comparative genomics of 213 strains and associated genera.</title>
        <authorList>
            <person name="Sun Z."/>
            <person name="Harris H.M."/>
            <person name="McCann A."/>
            <person name="Guo C."/>
            <person name="Argimon S."/>
            <person name="Zhang W."/>
            <person name="Yang X."/>
            <person name="Jeffery I.B."/>
            <person name="Cooney J.C."/>
            <person name="Kagawa T.F."/>
            <person name="Liu W."/>
            <person name="Song Y."/>
            <person name="Salvetti E."/>
            <person name="Wrobel A."/>
            <person name="Rasinkangas P."/>
            <person name="Parkhill J."/>
            <person name="Rea M.C."/>
            <person name="O'Sullivan O."/>
            <person name="Ritari J."/>
            <person name="Douillard F.P."/>
            <person name="Paul Ross R."/>
            <person name="Yang R."/>
            <person name="Briner A.E."/>
            <person name="Felis G.E."/>
            <person name="de Vos W.M."/>
            <person name="Barrangou R."/>
            <person name="Klaenhammer T.R."/>
            <person name="Caufield P.W."/>
            <person name="Cui Y."/>
            <person name="Zhang H."/>
            <person name="O'Toole P.W."/>
        </authorList>
    </citation>
    <scope>NUCLEOTIDE SEQUENCE [LARGE SCALE GENOMIC DNA]</scope>
    <source>
        <strain evidence="10 12">DSM 20410</strain>
    </source>
</reference>
<gene>
    <name evidence="10" type="ORF">IV50_GL001244</name>
    <name evidence="11" type="ORF">NCTC13645_02153</name>
</gene>
<comment type="subcellular location">
    <subcellularLocation>
        <location evidence="1">Cell membrane</location>
        <topology evidence="1">Multi-pass membrane protein</topology>
    </subcellularLocation>
</comment>
<dbReference type="PATRIC" id="fig|1629.5.peg.1257"/>
<comment type="similarity">
    <text evidence="2">Belongs to the ABC-2 integral membrane protein family.</text>
</comment>
<evidence type="ECO:0000313" key="10">
    <source>
        <dbReference type="EMBL" id="KRN45901.1"/>
    </source>
</evidence>